<evidence type="ECO:0000256" key="5">
    <source>
        <dbReference type="ARBA" id="ARBA00022519"/>
    </source>
</evidence>
<keyword evidence="7 12" id="KW-0812">Transmembrane</keyword>
<evidence type="ECO:0000256" key="10">
    <source>
        <dbReference type="ARBA" id="ARBA00023065"/>
    </source>
</evidence>
<keyword evidence="6" id="KW-0633">Potassium transport</keyword>
<protein>
    <submittedName>
        <fullName evidence="13">TrkH family potassium uptake protein</fullName>
    </submittedName>
</protein>
<comment type="subcellular location">
    <subcellularLocation>
        <location evidence="1">Cell inner membrane</location>
        <topology evidence="1">Multi-pass membrane protein</topology>
    </subcellularLocation>
</comment>
<organism evidence="13 14">
    <name type="scientific">Yanshouia hominis</name>
    <dbReference type="NCBI Taxonomy" id="2763673"/>
    <lineage>
        <taxon>Bacteria</taxon>
        <taxon>Bacillati</taxon>
        <taxon>Bacillota</taxon>
        <taxon>Clostridia</taxon>
        <taxon>Eubacteriales</taxon>
        <taxon>Oscillospiraceae</taxon>
        <taxon>Yanshouia</taxon>
    </lineage>
</organism>
<dbReference type="Pfam" id="PF02386">
    <property type="entry name" value="TrkH"/>
    <property type="match status" value="1"/>
</dbReference>
<evidence type="ECO:0000256" key="1">
    <source>
        <dbReference type="ARBA" id="ARBA00004429"/>
    </source>
</evidence>
<evidence type="ECO:0000313" key="13">
    <source>
        <dbReference type="EMBL" id="MBC8576370.1"/>
    </source>
</evidence>
<evidence type="ECO:0000256" key="8">
    <source>
        <dbReference type="ARBA" id="ARBA00022958"/>
    </source>
</evidence>
<feature type="transmembrane region" description="Helical" evidence="12">
    <location>
        <begin position="7"/>
        <end position="31"/>
    </location>
</feature>
<evidence type="ECO:0000313" key="14">
    <source>
        <dbReference type="Proteomes" id="UP000658131"/>
    </source>
</evidence>
<dbReference type="PANTHER" id="PTHR32024">
    <property type="entry name" value="TRK SYSTEM POTASSIUM UPTAKE PROTEIN TRKG-RELATED"/>
    <property type="match status" value="1"/>
</dbReference>
<dbReference type="PIRSF" id="PIRSF006247">
    <property type="entry name" value="TrkH"/>
    <property type="match status" value="1"/>
</dbReference>
<keyword evidence="14" id="KW-1185">Reference proteome</keyword>
<dbReference type="RefSeq" id="WP_262399898.1">
    <property type="nucleotide sequence ID" value="NZ_JACRTB010000010.1"/>
</dbReference>
<feature type="transmembrane region" description="Helical" evidence="12">
    <location>
        <begin position="453"/>
        <end position="474"/>
    </location>
</feature>
<dbReference type="InterPro" id="IPR003445">
    <property type="entry name" value="Cat_transpt"/>
</dbReference>
<feature type="transmembrane region" description="Helical" evidence="12">
    <location>
        <begin position="331"/>
        <end position="358"/>
    </location>
</feature>
<evidence type="ECO:0000256" key="7">
    <source>
        <dbReference type="ARBA" id="ARBA00022692"/>
    </source>
</evidence>
<feature type="transmembrane region" description="Helical" evidence="12">
    <location>
        <begin position="37"/>
        <end position="56"/>
    </location>
</feature>
<reference evidence="13 14" key="1">
    <citation type="submission" date="2020-08" db="EMBL/GenBank/DDBJ databases">
        <title>Genome public.</title>
        <authorList>
            <person name="Liu C."/>
            <person name="Sun Q."/>
        </authorList>
    </citation>
    <scope>NUCLEOTIDE SEQUENCE [LARGE SCALE GENOMIC DNA]</scope>
    <source>
        <strain evidence="13 14">BX1</strain>
    </source>
</reference>
<evidence type="ECO:0000256" key="2">
    <source>
        <dbReference type="ARBA" id="ARBA00009137"/>
    </source>
</evidence>
<keyword evidence="10" id="KW-0406">Ion transport</keyword>
<comment type="caution">
    <text evidence="13">The sequence shown here is derived from an EMBL/GenBank/DDBJ whole genome shotgun (WGS) entry which is preliminary data.</text>
</comment>
<name>A0ABR7NJI0_9FIRM</name>
<evidence type="ECO:0000256" key="4">
    <source>
        <dbReference type="ARBA" id="ARBA00022475"/>
    </source>
</evidence>
<keyword evidence="11 12" id="KW-0472">Membrane</keyword>
<evidence type="ECO:0000256" key="6">
    <source>
        <dbReference type="ARBA" id="ARBA00022538"/>
    </source>
</evidence>
<evidence type="ECO:0000256" key="12">
    <source>
        <dbReference type="SAM" id="Phobius"/>
    </source>
</evidence>
<evidence type="ECO:0000256" key="3">
    <source>
        <dbReference type="ARBA" id="ARBA00022448"/>
    </source>
</evidence>
<feature type="transmembrane region" description="Helical" evidence="12">
    <location>
        <begin position="392"/>
        <end position="412"/>
    </location>
</feature>
<dbReference type="EMBL" id="JACRTB010000010">
    <property type="protein sequence ID" value="MBC8576370.1"/>
    <property type="molecule type" value="Genomic_DNA"/>
</dbReference>
<dbReference type="PANTHER" id="PTHR32024:SF2">
    <property type="entry name" value="TRK SYSTEM POTASSIUM UPTAKE PROTEIN TRKG-RELATED"/>
    <property type="match status" value="1"/>
</dbReference>
<feature type="transmembrane region" description="Helical" evidence="12">
    <location>
        <begin position="238"/>
        <end position="259"/>
    </location>
</feature>
<accession>A0ABR7NJI0</accession>
<keyword evidence="5" id="KW-0997">Cell inner membrane</keyword>
<feature type="transmembrane region" description="Helical" evidence="12">
    <location>
        <begin position="271"/>
        <end position="293"/>
    </location>
</feature>
<keyword evidence="4" id="KW-1003">Cell membrane</keyword>
<dbReference type="Proteomes" id="UP000658131">
    <property type="component" value="Unassembled WGS sequence"/>
</dbReference>
<evidence type="ECO:0000256" key="9">
    <source>
        <dbReference type="ARBA" id="ARBA00022989"/>
    </source>
</evidence>
<evidence type="ECO:0000256" key="11">
    <source>
        <dbReference type="ARBA" id="ARBA00023136"/>
    </source>
</evidence>
<feature type="transmembrane region" description="Helical" evidence="12">
    <location>
        <begin position="182"/>
        <end position="203"/>
    </location>
</feature>
<dbReference type="InterPro" id="IPR004772">
    <property type="entry name" value="TrkH"/>
</dbReference>
<comment type="similarity">
    <text evidence="2">Belongs to the TrkH potassium transport family.</text>
</comment>
<sequence length="481" mass="52819">MNRRMVVYILGQMLNAEALLLLFPTAVSFLYREQGVAFAFLITIAATVAFGALCTFRRPQNRVIYAREGFAVVALSWLVLSAFGALPFWLTREIPSYVDCFFETVSGFTTTGASILTEVESLSRGLLFWRSFTHWVGGMGVLVFVMTVIPLGDNRSMHILRAEVPGPMVGKLVPRLKSTAKILYGIYIVMTAIEVVLLLFGGMDLYDSLVHSFGTAGTGGFSVKNASIGAYQSPYIEWVIAIFMLLFGINFNLYFFLLLGKIRTVLQSDELRCYLGIVGASIAVIAVNILPMYQKLGVAVRHAAFQVSSIITTTGYATVDFNGWPQLSRTILVVLMFFGACAGSTGGGLKIARLLLFFRTMRRDLRRMLHPHSVEVVMLDGKPVPEDTVAGANGFFLVYSAIALVTVLLISVDGFDFETNFTAMAACLNNIGPGLGMVGPTGNFSAFSDFSKLLLSFAMLIGRLEVFPMLLIFAPSVWRRR</sequence>
<proteinExistence type="inferred from homology"/>
<keyword evidence="3" id="KW-0813">Transport</keyword>
<gene>
    <name evidence="13" type="ORF">H8717_08130</name>
</gene>
<feature type="transmembrane region" description="Helical" evidence="12">
    <location>
        <begin position="132"/>
        <end position="151"/>
    </location>
</feature>
<feature type="transmembrane region" description="Helical" evidence="12">
    <location>
        <begin position="68"/>
        <end position="89"/>
    </location>
</feature>
<keyword evidence="9 12" id="KW-1133">Transmembrane helix</keyword>
<keyword evidence="8" id="KW-0630">Potassium</keyword>